<dbReference type="CDD" id="cd09080">
    <property type="entry name" value="TDP2"/>
    <property type="match status" value="1"/>
</dbReference>
<dbReference type="FunFam" id="3.60.10.10:FF:000058">
    <property type="entry name" value="Tyrosyl-DNA phosphodiesterase 2"/>
    <property type="match status" value="1"/>
</dbReference>
<evidence type="ECO:0000256" key="2">
    <source>
        <dbReference type="ARBA" id="ARBA00001946"/>
    </source>
</evidence>
<evidence type="ECO:0000256" key="3">
    <source>
        <dbReference type="ARBA" id="ARBA00004322"/>
    </source>
</evidence>
<dbReference type="EMBL" id="CACRZD030000015">
    <property type="protein sequence ID" value="CAA6671984.1"/>
    <property type="molecule type" value="Genomic_DNA"/>
</dbReference>
<dbReference type="GO" id="GO:0004518">
    <property type="term" value="F:nuclease activity"/>
    <property type="evidence" value="ECO:0007669"/>
    <property type="project" value="UniProtKB-KW"/>
</dbReference>
<keyword evidence="4" id="KW-0540">Nuclease</keyword>
<dbReference type="Proteomes" id="UP001189122">
    <property type="component" value="Unassembled WGS sequence"/>
</dbReference>
<evidence type="ECO:0000259" key="13">
    <source>
        <dbReference type="PROSITE" id="PS01358"/>
    </source>
</evidence>
<dbReference type="GO" id="GO:0003697">
    <property type="term" value="F:single-stranded DNA binding"/>
    <property type="evidence" value="ECO:0007669"/>
    <property type="project" value="TreeGrafter"/>
</dbReference>
<dbReference type="InterPro" id="IPR036443">
    <property type="entry name" value="Znf_RanBP2_sf"/>
</dbReference>
<dbReference type="InterPro" id="IPR051547">
    <property type="entry name" value="TDP2-like"/>
</dbReference>
<dbReference type="PANTHER" id="PTHR15822:SF4">
    <property type="entry name" value="TYROSYL-DNA PHOSPHODIESTERASE 2"/>
    <property type="match status" value="1"/>
</dbReference>
<dbReference type="SUPFAM" id="SSF56219">
    <property type="entry name" value="DNase I-like"/>
    <property type="match status" value="1"/>
</dbReference>
<evidence type="ECO:0000256" key="9">
    <source>
        <dbReference type="ARBA" id="ARBA00022833"/>
    </source>
</evidence>
<accession>A0A7I8JP85</accession>
<keyword evidence="5" id="KW-0479">Metal-binding</keyword>
<evidence type="ECO:0000256" key="7">
    <source>
        <dbReference type="ARBA" id="ARBA00022771"/>
    </source>
</evidence>
<dbReference type="GO" id="GO:0070260">
    <property type="term" value="F:5'-tyrosyl-DNA phosphodiesterase activity"/>
    <property type="evidence" value="ECO:0007669"/>
    <property type="project" value="TreeGrafter"/>
</dbReference>
<sequence>MAGAAPSSSPWPCSRCTFLNPPSRLFSCLVCLSPSSASAAAVSSSSPPRWSCRACTFDNLAGLHSCEVCGTTPALTSTILADDGATLVEEPSSGPDANPPVGPSVGSVFQLRRCGDKRDLDAETCVSMDDHRSREKLARNEAGSIPVEDAELGSRSAPNTLKVLSYNVWFREDLELEERMNALGRLIQQHSPDIICLQEVTPNIYKIFQASSWWKSYECSVPREMAAKRVYFCMQMSKLPVKAFKCQPFGNSIMGRELCIADIDIGAGKILVVATSHLESPCPGPPKWDQMYSKERVAQAKDSVQMLGRARNAIFCGDMNWDEKLDDAFPAPAAAGWTDAWAELRPEENGWTYDTKSNPMLSGNRALQKRVDRFICNLPDFKIVGIDMIGLEPIPGLSYLKEKKVRKEMKTIVLPVLPSDHYGLLLTVQSM</sequence>
<evidence type="ECO:0000256" key="10">
    <source>
        <dbReference type="ARBA" id="ARBA00022842"/>
    </source>
</evidence>
<evidence type="ECO:0000256" key="5">
    <source>
        <dbReference type="ARBA" id="ARBA00022723"/>
    </source>
</evidence>
<dbReference type="SUPFAM" id="SSF90209">
    <property type="entry name" value="Ran binding protein zinc finger-like"/>
    <property type="match status" value="1"/>
</dbReference>
<dbReference type="PANTHER" id="PTHR15822">
    <property type="entry name" value="TRAF AND TNF RECEPTOR-ASSOCIATED PROTEIN"/>
    <property type="match status" value="1"/>
</dbReference>
<protein>
    <recommendedName>
        <fullName evidence="13">RanBP2-type domain-containing protein</fullName>
    </recommendedName>
</protein>
<dbReference type="Gene3D" id="3.60.10.10">
    <property type="entry name" value="Endonuclease/exonuclease/phosphatase"/>
    <property type="match status" value="1"/>
</dbReference>
<dbReference type="SMART" id="SM00547">
    <property type="entry name" value="ZnF_RBZ"/>
    <property type="match status" value="2"/>
</dbReference>
<comment type="subcellular location">
    <subcellularLocation>
        <location evidence="3">Nucleus</location>
        <location evidence="3">PML body</location>
    </subcellularLocation>
</comment>
<feature type="domain" description="RanBP2-type" evidence="13">
    <location>
        <begin position="50"/>
        <end position="69"/>
    </location>
</feature>
<evidence type="ECO:0000256" key="4">
    <source>
        <dbReference type="ARBA" id="ARBA00022722"/>
    </source>
</evidence>
<gene>
    <name evidence="14" type="ORF">SI7747_15018392</name>
</gene>
<reference evidence="14 15" key="1">
    <citation type="submission" date="2019-12" db="EMBL/GenBank/DDBJ databases">
        <authorList>
            <person name="Scholz U."/>
            <person name="Mascher M."/>
            <person name="Fiebig A."/>
        </authorList>
    </citation>
    <scope>NUCLEOTIDE SEQUENCE</scope>
</reference>
<name>A0A7I8JP85_SPIIN</name>
<keyword evidence="9" id="KW-0862">Zinc</keyword>
<dbReference type="GO" id="GO:0006302">
    <property type="term" value="P:double-strand break repair"/>
    <property type="evidence" value="ECO:0007669"/>
    <property type="project" value="TreeGrafter"/>
</dbReference>
<dbReference type="InterPro" id="IPR001876">
    <property type="entry name" value="Znf_RanBP2"/>
</dbReference>
<dbReference type="InterPro" id="IPR036691">
    <property type="entry name" value="Endo/exonu/phosph_ase_sf"/>
</dbReference>
<evidence type="ECO:0000313" key="14">
    <source>
        <dbReference type="EMBL" id="CAA2632811.1"/>
    </source>
</evidence>
<dbReference type="AlphaFoldDB" id="A0A7I8JP85"/>
<keyword evidence="10" id="KW-0460">Magnesium</keyword>
<evidence type="ECO:0000256" key="12">
    <source>
        <dbReference type="ARBA" id="ARBA00023242"/>
    </source>
</evidence>
<dbReference type="EMBL" id="LR743602">
    <property type="protein sequence ID" value="CAA2632811.1"/>
    <property type="molecule type" value="Genomic_DNA"/>
</dbReference>
<keyword evidence="12" id="KW-0539">Nucleus</keyword>
<dbReference type="InterPro" id="IPR005135">
    <property type="entry name" value="Endo/exonuclease/phosphatase"/>
</dbReference>
<dbReference type="GO" id="GO:0005737">
    <property type="term" value="C:cytoplasm"/>
    <property type="evidence" value="ECO:0007669"/>
    <property type="project" value="TreeGrafter"/>
</dbReference>
<evidence type="ECO:0000256" key="8">
    <source>
        <dbReference type="ARBA" id="ARBA00022801"/>
    </source>
</evidence>
<keyword evidence="6" id="KW-0227">DNA damage</keyword>
<evidence type="ECO:0000256" key="6">
    <source>
        <dbReference type="ARBA" id="ARBA00022763"/>
    </source>
</evidence>
<organism evidence="14">
    <name type="scientific">Spirodela intermedia</name>
    <name type="common">Intermediate duckweed</name>
    <dbReference type="NCBI Taxonomy" id="51605"/>
    <lineage>
        <taxon>Eukaryota</taxon>
        <taxon>Viridiplantae</taxon>
        <taxon>Streptophyta</taxon>
        <taxon>Embryophyta</taxon>
        <taxon>Tracheophyta</taxon>
        <taxon>Spermatophyta</taxon>
        <taxon>Magnoliopsida</taxon>
        <taxon>Liliopsida</taxon>
        <taxon>Araceae</taxon>
        <taxon>Lemnoideae</taxon>
        <taxon>Spirodela</taxon>
    </lineage>
</organism>
<dbReference type="Pfam" id="PF03372">
    <property type="entry name" value="Exo_endo_phos"/>
    <property type="match status" value="1"/>
</dbReference>
<evidence type="ECO:0000313" key="15">
    <source>
        <dbReference type="Proteomes" id="UP001189122"/>
    </source>
</evidence>
<proteinExistence type="predicted"/>
<keyword evidence="15" id="KW-1185">Reference proteome</keyword>
<keyword evidence="7" id="KW-0863">Zinc-finger</keyword>
<comment type="cofactor">
    <cofactor evidence="1">
        <name>Mn(2+)</name>
        <dbReference type="ChEBI" id="CHEBI:29035"/>
    </cofactor>
</comment>
<keyword evidence="8" id="KW-0378">Hydrolase</keyword>
<evidence type="ECO:0000256" key="11">
    <source>
        <dbReference type="ARBA" id="ARBA00023204"/>
    </source>
</evidence>
<keyword evidence="11" id="KW-0234">DNA repair</keyword>
<evidence type="ECO:0000256" key="1">
    <source>
        <dbReference type="ARBA" id="ARBA00001936"/>
    </source>
</evidence>
<dbReference type="GO" id="GO:0008270">
    <property type="term" value="F:zinc ion binding"/>
    <property type="evidence" value="ECO:0007669"/>
    <property type="project" value="UniProtKB-KW"/>
</dbReference>
<comment type="cofactor">
    <cofactor evidence="2">
        <name>Mg(2+)</name>
        <dbReference type="ChEBI" id="CHEBI:18420"/>
    </cofactor>
</comment>
<dbReference type="PROSITE" id="PS01358">
    <property type="entry name" value="ZF_RANBP2_1"/>
    <property type="match status" value="1"/>
</dbReference>